<dbReference type="InterPro" id="IPR011049">
    <property type="entry name" value="Serralysin-like_metalloprot_C"/>
</dbReference>
<proteinExistence type="predicted"/>
<evidence type="ECO:0000259" key="4">
    <source>
        <dbReference type="Pfam" id="PF14252"/>
    </source>
</evidence>
<dbReference type="GO" id="GO:0005509">
    <property type="term" value="F:calcium ion binding"/>
    <property type="evidence" value="ECO:0007669"/>
    <property type="project" value="InterPro"/>
</dbReference>
<evidence type="ECO:0000256" key="3">
    <source>
        <dbReference type="SAM" id="MobiDB-lite"/>
    </source>
</evidence>
<reference evidence="5 6" key="1">
    <citation type="submission" date="2019-12" db="EMBL/GenBank/DDBJ databases">
        <authorList>
            <person name="Li C."/>
            <person name="Zhao J."/>
        </authorList>
    </citation>
    <scope>NUCLEOTIDE SEQUENCE [LARGE SCALE GENOMIC DNA]</scope>
    <source>
        <strain evidence="5 6">NEAU-DD11</strain>
    </source>
</reference>
<dbReference type="Gene3D" id="2.150.10.10">
    <property type="entry name" value="Serralysin-like metalloprotease, C-terminal"/>
    <property type="match status" value="16"/>
</dbReference>
<dbReference type="Pfam" id="PF14252">
    <property type="entry name" value="DUF4347"/>
    <property type="match status" value="1"/>
</dbReference>
<evidence type="ECO:0000313" key="6">
    <source>
        <dbReference type="Proteomes" id="UP000443353"/>
    </source>
</evidence>
<feature type="compositionally biased region" description="Basic and acidic residues" evidence="3">
    <location>
        <begin position="919"/>
        <end position="932"/>
    </location>
</feature>
<feature type="region of interest" description="Disordered" evidence="3">
    <location>
        <begin position="899"/>
        <end position="939"/>
    </location>
</feature>
<feature type="region of interest" description="Disordered" evidence="3">
    <location>
        <begin position="430"/>
        <end position="450"/>
    </location>
</feature>
<feature type="region of interest" description="Disordered" evidence="3">
    <location>
        <begin position="544"/>
        <end position="566"/>
    </location>
</feature>
<feature type="domain" description="DUF4347" evidence="4">
    <location>
        <begin position="7"/>
        <end position="154"/>
    </location>
</feature>
<keyword evidence="2" id="KW-0964">Secreted</keyword>
<dbReference type="PANTHER" id="PTHR38340:SF1">
    <property type="entry name" value="S-LAYER PROTEIN"/>
    <property type="match status" value="1"/>
</dbReference>
<dbReference type="GO" id="GO:0005576">
    <property type="term" value="C:extracellular region"/>
    <property type="evidence" value="ECO:0007669"/>
    <property type="project" value="UniProtKB-SubCell"/>
</dbReference>
<dbReference type="SUPFAM" id="SSF51120">
    <property type="entry name" value="beta-Roll"/>
    <property type="match status" value="11"/>
</dbReference>
<evidence type="ECO:0000256" key="2">
    <source>
        <dbReference type="ARBA" id="ARBA00022525"/>
    </source>
</evidence>
<dbReference type="InterPro" id="IPR001343">
    <property type="entry name" value="Hemolysn_Ca-bd"/>
</dbReference>
<comment type="caution">
    <text evidence="5">The sequence shown here is derived from an EMBL/GenBank/DDBJ whole genome shotgun (WGS) entry which is preliminary data.</text>
</comment>
<organism evidence="5 6">
    <name type="scientific">Massilia cellulosiltytica</name>
    <dbReference type="NCBI Taxonomy" id="2683234"/>
    <lineage>
        <taxon>Bacteria</taxon>
        <taxon>Pseudomonadati</taxon>
        <taxon>Pseudomonadota</taxon>
        <taxon>Betaproteobacteria</taxon>
        <taxon>Burkholderiales</taxon>
        <taxon>Oxalobacteraceae</taxon>
        <taxon>Telluria group</taxon>
        <taxon>Massilia</taxon>
    </lineage>
</organism>
<dbReference type="PANTHER" id="PTHR38340">
    <property type="entry name" value="S-LAYER PROTEIN"/>
    <property type="match status" value="1"/>
</dbReference>
<dbReference type="RefSeq" id="WP_160409988.1">
    <property type="nucleotide sequence ID" value="NZ_WSES01000007.1"/>
</dbReference>
<protein>
    <submittedName>
        <fullName evidence="5">DUF4347 domain-containing protein</fullName>
    </submittedName>
</protein>
<gene>
    <name evidence="5" type="ORF">GPY61_21905</name>
</gene>
<dbReference type="InterPro" id="IPR018511">
    <property type="entry name" value="Hemolysin-typ_Ca-bd_CS"/>
</dbReference>
<feature type="region of interest" description="Disordered" evidence="3">
    <location>
        <begin position="976"/>
        <end position="1000"/>
    </location>
</feature>
<feature type="region of interest" description="Disordered" evidence="3">
    <location>
        <begin position="659"/>
        <end position="679"/>
    </location>
</feature>
<evidence type="ECO:0000313" key="5">
    <source>
        <dbReference type="EMBL" id="MVW62590.1"/>
    </source>
</evidence>
<dbReference type="InterPro" id="IPR025592">
    <property type="entry name" value="DUF4347"/>
</dbReference>
<comment type="subcellular location">
    <subcellularLocation>
        <location evidence="1">Secreted</location>
    </subcellularLocation>
</comment>
<feature type="region of interest" description="Disordered" evidence="3">
    <location>
        <begin position="771"/>
        <end position="792"/>
    </location>
</feature>
<sequence>MSHSRAVVFIDPAIAGWEDIAASAGHARVVVLDDGQDGLLQVAAALAAERDLAAIHIVSHGSAGRIVLGSTVVTAGVLAHYAGALATIGRSLAAAGDILLYGCEVGQGAAGAAFLEQLSDYTGSDVAASTGLTGAAALGGDWHLEAHVGTIMARPLAAPAFAGTLALVGGTVNNDRLVGTAGADSMSGGAGDDVLVGSAGNDTMDGGADGAYGDTVDYSAGTAGVSVDLAAGTARDNWGNTDTLIGIEHVTGSAFADTLIGSAGQNWFRPGKGNDTVNGGGGDDVVMYEGITTSVTINLRTGVATGADVGSDTLTGIRNIHTGAGADIIQLSDQGGYVFARGGNDRITGGNGSDTFIGGSGNDTLDGGAGRDTANYMDDTYDGTVNVVVTGLGVKVNLATGIATDNWGHTDTLLNIEDVSGSRFGDTITGNAADNNLRGEDGNDTLSGDAGNDWLDAGNGADSVVGGAGFDQLTGGAGNDTLDGGADRDRVNYNNEYPGTGLTGKGVTVNLATGTATDNWGNTDKLVSIEDVSGSRYADTLVGNAADNSLNGDDGNDTLSGDAGSDWLDGGNGADSLLGGLGMDQLSGGAGNDTIDGGADRDRVTYFNDYGTIAPTGKGVVVNLATGTATDNWGNTDKLVSIEDASGSRYADTLIGNAADNSLSGDDGNDTLSGDAGSDWLEGGNGADSILGGLGMDQLSGGAGNDTIDGGADRDRVTYFNDYGTIAPTGKGVIVNLATGTATDNWGNTDKLVSIEDASGSRYADTLVGNAADNSLSGDDGNDTISGDAGNDWLDGGSGADSILGGAGFDQLTGGAGNDTLDGGADRDRVNYNYEYPVTGLTGKGVTVNLATGTAIDNWGNTDKLVGIEEVTGSRFADVITGDAQDNYLWGEEGNDSIAGAGGSDMLTGTSGNDTLDGGDGRDRANYSDDYRGPAPTGKGVTVNLVTGVATDNWGNTDKLVSIEDVTGSRYADTLTGNAADNSLNGDDGNDTLSGDAGNDWLDAGAGSDSLLGGAGMDQLSGGAGNDTIDGGADRDRVTYFNDYGPIAPTGKGVIVDLTLGTATDNWGNTDKLVGIEDVSGSRYGDVLTGDANDNNFYGDDGNDTLAGGAGNDWLDAGGGNDSLLGGIGTDQLSGGAGNDTIDGGDGRDNVIYDNDYGSIAPTGKGVVVNLATGVATDNWGNIDKLVGIEAVAGSRYGDFITGSAGDNDLFGQDGNDTLAGGDGNDWLDGGNGSDVLQGGSGVDAFSGGTGNDTIDGGDGRDLVSYTNDYGALPITGVGVKVNLATGVATDNWGNTDTLVSIEDVSGSRFADKLTGNGADNALMGGAGDDVLAGGGGADRLNGDAGDDTLDGGSGIDTLSGGDGSDTYYVDNAGDIVIETNASAAGGIDEVVASASHVLGLNVENLTLLGGAINGTGNALGNLIIAGSGVNAIDGGAGIDTLSFETATTSGTTGVTLALGAAGVKTTAAGISGADTVVNIENLIGSDYNDTLSGNAGVNVIHGGEGSDILNGMGGNDVLFGGAGSDVFVFTTALSATANVVRIEDFSKGEDKLRLENAIFTKLAATGTLGAGNFKVIGSAALDADDYIQYDKATGSLYYDADGSGVGAAVKFAIVGVNLALTSTDFMVI</sequence>
<dbReference type="PROSITE" id="PS00330">
    <property type="entry name" value="HEMOLYSIN_CALCIUM"/>
    <property type="match status" value="20"/>
</dbReference>
<keyword evidence="6" id="KW-1185">Reference proteome</keyword>
<dbReference type="InterPro" id="IPR050557">
    <property type="entry name" value="RTX_toxin/Mannuronan_C5-epim"/>
</dbReference>
<dbReference type="EMBL" id="WSES01000007">
    <property type="protein sequence ID" value="MVW62590.1"/>
    <property type="molecule type" value="Genomic_DNA"/>
</dbReference>
<name>A0A7X3G356_9BURK</name>
<dbReference type="PRINTS" id="PR00313">
    <property type="entry name" value="CABNDNGRPT"/>
</dbReference>
<feature type="compositionally biased region" description="Polar residues" evidence="3">
    <location>
        <begin position="976"/>
        <end position="985"/>
    </location>
</feature>
<dbReference type="Pfam" id="PF00353">
    <property type="entry name" value="HemolysinCabind"/>
    <property type="match status" value="19"/>
</dbReference>
<accession>A0A7X3G356</accession>
<evidence type="ECO:0000256" key="1">
    <source>
        <dbReference type="ARBA" id="ARBA00004613"/>
    </source>
</evidence>
<dbReference type="Proteomes" id="UP000443353">
    <property type="component" value="Unassembled WGS sequence"/>
</dbReference>